<organism evidence="2">
    <name type="scientific">Trachydiscus minutus</name>
    <dbReference type="NCBI Taxonomy" id="1032745"/>
    <lineage>
        <taxon>Eukaryota</taxon>
        <taxon>Sar</taxon>
        <taxon>Stramenopiles</taxon>
        <taxon>Ochrophyta</taxon>
        <taxon>Eustigmatophyceae</taxon>
        <taxon>Goniochloridales</taxon>
        <taxon>Goniochloridaceae</taxon>
        <taxon>Trachydiscus</taxon>
    </lineage>
</organism>
<sequence length="331" mass="37544">MSIAHTTNTGFFKRFWLNPLIFYKRNRVFLSLCLLIVALFLWYTHSITGKPFILSRENMESLGIQFFFYSLLIKISWGLTFYSIISSLFFWWLFYFKALKVDAGEYAIDFILISLWVLFTFVILAAVFFFDLSIVSLKTVLYGLGYNDVDLWQSLTRILAADLHTFSTKDCLTCKDLSASSLDQLCLNKGLMQKEYSQLLFFSLDSPQIKYVVDDFSNKQSSKFNPTSYPKMESTSEHTTFITAAFNKEGKIAACFDTTAVLEQFKPKPSEVLDNAGSFFSKILKPCTDKMLTQGLSTAQQGLVNAGLDVSCTANVPVDQKPSSFAAERKG</sequence>
<feature type="transmembrane region" description="Helical" evidence="1">
    <location>
        <begin position="28"/>
        <end position="45"/>
    </location>
</feature>
<dbReference type="EMBL" id="KU501220">
    <property type="protein sequence ID" value="AML60702.1"/>
    <property type="molecule type" value="Genomic_DNA"/>
</dbReference>
<evidence type="ECO:0000313" key="2">
    <source>
        <dbReference type="EMBL" id="AML60702.1"/>
    </source>
</evidence>
<dbReference type="RefSeq" id="YP_009237693.1">
    <property type="nucleotide sequence ID" value="NC_029643.1"/>
</dbReference>
<name>A0A140F2R8_9STRA</name>
<gene>
    <name evidence="2" type="primary">orf331</name>
</gene>
<keyword evidence="1" id="KW-0472">Membrane</keyword>
<evidence type="ECO:0000256" key="1">
    <source>
        <dbReference type="SAM" id="Phobius"/>
    </source>
</evidence>
<proteinExistence type="predicted"/>
<dbReference type="GeneID" id="26994783"/>
<feature type="transmembrane region" description="Helical" evidence="1">
    <location>
        <begin position="66"/>
        <end position="94"/>
    </location>
</feature>
<reference evidence="2" key="1">
    <citation type="journal article" date="2016" name="Genome Biol. Evol.">
        <title>A Comparative Analysis of Mitochondrial Genomes in Eustigmatophyte Algae.</title>
        <authorList>
            <person name="Sevcikova T."/>
            <person name="Klimes V."/>
            <person name="Zbrankova V."/>
            <person name="Strnad H."/>
            <person name="Hroudova M."/>
            <person name="Vlcek C."/>
            <person name="Elias M."/>
        </authorList>
    </citation>
    <scope>NUCLEOTIDE SEQUENCE</scope>
    <source>
        <strain evidence="2">CCALA 838</strain>
    </source>
</reference>
<protein>
    <submittedName>
        <fullName evidence="2">Uncharacterized protein</fullName>
    </submittedName>
</protein>
<keyword evidence="1" id="KW-0812">Transmembrane</keyword>
<geneLocation type="mitochondrion" evidence="2"/>
<keyword evidence="2" id="KW-0496">Mitochondrion</keyword>
<feature type="transmembrane region" description="Helical" evidence="1">
    <location>
        <begin position="106"/>
        <end position="130"/>
    </location>
</feature>
<keyword evidence="1" id="KW-1133">Transmembrane helix</keyword>
<dbReference type="AlphaFoldDB" id="A0A140F2R8"/>
<accession>A0A140F2R8</accession>